<proteinExistence type="predicted"/>
<gene>
    <name evidence="1" type="ORF">GA0070624_6354</name>
</gene>
<name>A0A1C6TBA4_9ACTN</name>
<organism evidence="1 2">
    <name type="scientific">Micromonospora rhizosphaerae</name>
    <dbReference type="NCBI Taxonomy" id="568872"/>
    <lineage>
        <taxon>Bacteria</taxon>
        <taxon>Bacillati</taxon>
        <taxon>Actinomycetota</taxon>
        <taxon>Actinomycetes</taxon>
        <taxon>Micromonosporales</taxon>
        <taxon>Micromonosporaceae</taxon>
        <taxon>Micromonospora</taxon>
    </lineage>
</organism>
<dbReference type="AlphaFoldDB" id="A0A1C6TBA4"/>
<accession>A0A1C6TBA4</accession>
<evidence type="ECO:0000313" key="2">
    <source>
        <dbReference type="Proteomes" id="UP000199413"/>
    </source>
</evidence>
<keyword evidence="2" id="KW-1185">Reference proteome</keyword>
<sequence>MCDRSCPVLTVPGTGYWHVDGTLGQDFAGVTCKTMSPLGSRGLTVHNGRMIRLTMRRATLSATAAANASELVNRLSKLGNPFLKTGLDAQRAILKSKRLVEFEGEGESRYSPTIRQIAWGEIFIANGELYLVAEEINSGGRRFFYLGAVTDGTPSELLEEFTKEIESALKIELKPFWYTTGEFDELKEKVQEGFEKPLDDEIAMANSLTDRDLRSLAIAIKQSGGLLVSDLAKQLKSAPRADVGAIRAQMDEAGLLVTETVVMCRSTSRQAFRVPSSQAITSLSAQGVRCGCGRPIDEERQEDAVSLTDGAIKLLDKSRWLSIIVHKELIAAGVEPDRILIEAMLEGDEVDCVADIGGELTLFELKDKEFSLGEAYSFGAKIGIIDPAHGVIVTTARVGADARQHLNRALQYRDVGRPRRHPGAPGPRDARFNIVYVEGVGNLGDEIRKFVSGIAKRDAMNFADRVIRSRRISASDIVKSVQPAVPRQAVRDTSVG</sequence>
<reference evidence="2" key="1">
    <citation type="submission" date="2016-06" db="EMBL/GenBank/DDBJ databases">
        <authorList>
            <person name="Varghese N."/>
            <person name="Submissions Spin"/>
        </authorList>
    </citation>
    <scope>NUCLEOTIDE SEQUENCE [LARGE SCALE GENOMIC DNA]</scope>
    <source>
        <strain evidence="2">DSM 45431</strain>
    </source>
</reference>
<dbReference type="Proteomes" id="UP000199413">
    <property type="component" value="Unassembled WGS sequence"/>
</dbReference>
<dbReference type="EMBL" id="FMHV01000002">
    <property type="protein sequence ID" value="SCL38832.1"/>
    <property type="molecule type" value="Genomic_DNA"/>
</dbReference>
<protein>
    <submittedName>
        <fullName evidence="1">Uncharacterized protein</fullName>
    </submittedName>
</protein>
<evidence type="ECO:0000313" key="1">
    <source>
        <dbReference type="EMBL" id="SCL38832.1"/>
    </source>
</evidence>